<dbReference type="AlphaFoldDB" id="C7LY02"/>
<keyword evidence="12" id="KW-1185">Reference proteome</keyword>
<feature type="binding site" evidence="10">
    <location>
        <begin position="20"/>
        <end position="25"/>
    </location>
    <ligand>
        <name>substrate</name>
    </ligand>
</feature>
<keyword evidence="5 10" id="KW-0819">tRNA processing</keyword>
<organism evidence="11 12">
    <name type="scientific">Acidimicrobium ferrooxidans (strain DSM 10331 / JCM 15462 / NBRC 103882 / ICP)</name>
    <dbReference type="NCBI Taxonomy" id="525909"/>
    <lineage>
        <taxon>Bacteria</taxon>
        <taxon>Bacillati</taxon>
        <taxon>Actinomycetota</taxon>
        <taxon>Acidimicrobiia</taxon>
        <taxon>Acidimicrobiales</taxon>
        <taxon>Acidimicrobiaceae</taxon>
        <taxon>Acidimicrobium</taxon>
    </lineage>
</organism>
<reference evidence="11 12" key="1">
    <citation type="journal article" date="2009" name="Stand. Genomic Sci.">
        <title>Complete genome sequence of Acidimicrobium ferrooxidans type strain (ICP).</title>
        <authorList>
            <person name="Clum A."/>
            <person name="Nolan M."/>
            <person name="Lang E."/>
            <person name="Glavina Del Rio T."/>
            <person name="Tice H."/>
            <person name="Copeland A."/>
            <person name="Cheng J.F."/>
            <person name="Lucas S."/>
            <person name="Chen F."/>
            <person name="Bruce D."/>
            <person name="Goodwin L."/>
            <person name="Pitluck S."/>
            <person name="Ivanova N."/>
            <person name="Mavrommatis K."/>
            <person name="Mikhailova N."/>
            <person name="Pati A."/>
            <person name="Chen A."/>
            <person name="Palaniappan K."/>
            <person name="Goker M."/>
            <person name="Spring S."/>
            <person name="Land M."/>
            <person name="Hauser L."/>
            <person name="Chang Y.J."/>
            <person name="Jeffries C.C."/>
            <person name="Chain P."/>
            <person name="Bristow J."/>
            <person name="Eisen J.A."/>
            <person name="Markowitz V."/>
            <person name="Hugenholtz P."/>
            <person name="Kyrpides N.C."/>
            <person name="Klenk H.P."/>
            <person name="Lapidus A."/>
        </authorList>
    </citation>
    <scope>NUCLEOTIDE SEQUENCE [LARGE SCALE GENOMIC DNA]</scope>
    <source>
        <strain evidence="12">DSM 10331 / JCM 15462 / NBRC 103882 / ICP</strain>
    </source>
</reference>
<sequence>MADVASLTGVPGRLAIVGPTGSGKTSLVTRAVRDGLLRGVAVVSADAFAVYRGLEITAWAPGDDDRAGIDYHLLGTVDVAEEVSLAWFLGALSVIEAERAGGGVLLVGGTSLWVRSAVNGLAPPPQAPGLRRWLEARATDPHGVAALVSLLRVVDPAAASGIDGPNARRVVRALEVALASGGARSVAGEALRATAPARYVQIGLRRGEAALRRAIEARVEAQLAAGWLAEIERIGPIASRTARQAIGVRELTEVIEGRRTLAEARAAIVRRTWRLVRRQRAWLERDPRIRWADSVDEALSAIAGAVEEAA</sequence>
<evidence type="ECO:0000256" key="1">
    <source>
        <dbReference type="ARBA" id="ARBA00001946"/>
    </source>
</evidence>
<dbReference type="EMBL" id="CP001631">
    <property type="protein sequence ID" value="ACU53610.1"/>
    <property type="molecule type" value="Genomic_DNA"/>
</dbReference>
<evidence type="ECO:0000256" key="2">
    <source>
        <dbReference type="ARBA" id="ARBA00003213"/>
    </source>
</evidence>
<dbReference type="GO" id="GO:0052381">
    <property type="term" value="F:tRNA dimethylallyltransferase activity"/>
    <property type="evidence" value="ECO:0007669"/>
    <property type="project" value="UniProtKB-UniRule"/>
</dbReference>
<evidence type="ECO:0000256" key="5">
    <source>
        <dbReference type="ARBA" id="ARBA00022694"/>
    </source>
</evidence>
<evidence type="ECO:0000256" key="3">
    <source>
        <dbReference type="ARBA" id="ARBA00005842"/>
    </source>
</evidence>
<evidence type="ECO:0000256" key="6">
    <source>
        <dbReference type="ARBA" id="ARBA00022741"/>
    </source>
</evidence>
<dbReference type="Proteomes" id="UP000000771">
    <property type="component" value="Chromosome"/>
</dbReference>
<dbReference type="GO" id="GO:0006400">
    <property type="term" value="P:tRNA modification"/>
    <property type="evidence" value="ECO:0007669"/>
    <property type="project" value="TreeGrafter"/>
</dbReference>
<feature type="site" description="Interaction with substrate tRNA" evidence="10">
    <location>
        <position position="131"/>
    </location>
</feature>
<comment type="cofactor">
    <cofactor evidence="1 10">
        <name>Mg(2+)</name>
        <dbReference type="ChEBI" id="CHEBI:18420"/>
    </cofactor>
</comment>
<evidence type="ECO:0000313" key="12">
    <source>
        <dbReference type="Proteomes" id="UP000000771"/>
    </source>
</evidence>
<evidence type="ECO:0000256" key="4">
    <source>
        <dbReference type="ARBA" id="ARBA00022679"/>
    </source>
</evidence>
<evidence type="ECO:0000256" key="7">
    <source>
        <dbReference type="ARBA" id="ARBA00022840"/>
    </source>
</evidence>
<dbReference type="Gene3D" id="3.40.50.300">
    <property type="entry name" value="P-loop containing nucleotide triphosphate hydrolases"/>
    <property type="match status" value="1"/>
</dbReference>
<dbReference type="PANTHER" id="PTHR11088:SF60">
    <property type="entry name" value="TRNA DIMETHYLALLYLTRANSFERASE"/>
    <property type="match status" value="1"/>
</dbReference>
<gene>
    <name evidence="10" type="primary">miaA</name>
    <name evidence="11" type="ordered locus">Afer_0656</name>
</gene>
<comment type="caution">
    <text evidence="10">Lacks conserved residue(s) required for the propagation of feature annotation.</text>
</comment>
<dbReference type="HOGENOM" id="CLU_032616_0_1_11"/>
<dbReference type="STRING" id="525909.Afer_0656"/>
<keyword evidence="4 10" id="KW-0808">Transferase</keyword>
<comment type="subunit">
    <text evidence="10">Monomer.</text>
</comment>
<accession>C7LY02</accession>
<evidence type="ECO:0000256" key="8">
    <source>
        <dbReference type="ARBA" id="ARBA00022842"/>
    </source>
</evidence>
<name>C7LY02_ACIFD</name>
<protein>
    <recommendedName>
        <fullName evidence="10">tRNA dimethylallyltransferase</fullName>
        <ecNumber evidence="10">2.5.1.75</ecNumber>
    </recommendedName>
    <alternativeName>
        <fullName evidence="10">Dimethylallyl diphosphate:tRNA dimethylallyltransferase</fullName>
        <shortName evidence="10">DMAPP:tRNA dimethylallyltransferase</shortName>
        <shortName evidence="10">DMATase</shortName>
    </alternativeName>
    <alternativeName>
        <fullName evidence="10">Isopentenyl-diphosphate:tRNA isopentenyltransferase</fullName>
        <shortName evidence="10">IPP transferase</shortName>
        <shortName evidence="10">IPPT</shortName>
        <shortName evidence="10">IPTase</shortName>
    </alternativeName>
</protein>
<comment type="catalytic activity">
    <reaction evidence="9 10">
        <text>adenosine(37) in tRNA + dimethylallyl diphosphate = N(6)-dimethylallyladenosine(37) in tRNA + diphosphate</text>
        <dbReference type="Rhea" id="RHEA:26482"/>
        <dbReference type="Rhea" id="RHEA-COMP:10162"/>
        <dbReference type="Rhea" id="RHEA-COMP:10375"/>
        <dbReference type="ChEBI" id="CHEBI:33019"/>
        <dbReference type="ChEBI" id="CHEBI:57623"/>
        <dbReference type="ChEBI" id="CHEBI:74411"/>
        <dbReference type="ChEBI" id="CHEBI:74415"/>
        <dbReference type="EC" id="2.5.1.75"/>
    </reaction>
</comment>
<dbReference type="GO" id="GO:0005524">
    <property type="term" value="F:ATP binding"/>
    <property type="evidence" value="ECO:0007669"/>
    <property type="project" value="UniProtKB-UniRule"/>
</dbReference>
<feature type="site" description="Interaction with substrate tRNA" evidence="10">
    <location>
        <position position="110"/>
    </location>
</feature>
<dbReference type="HAMAP" id="MF_00185">
    <property type="entry name" value="IPP_trans"/>
    <property type="match status" value="1"/>
</dbReference>
<evidence type="ECO:0000256" key="9">
    <source>
        <dbReference type="ARBA" id="ARBA00049563"/>
    </source>
</evidence>
<dbReference type="SUPFAM" id="SSF52540">
    <property type="entry name" value="P-loop containing nucleoside triphosphate hydrolases"/>
    <property type="match status" value="1"/>
</dbReference>
<dbReference type="InterPro" id="IPR039657">
    <property type="entry name" value="Dimethylallyltransferase"/>
</dbReference>
<keyword evidence="6 10" id="KW-0547">Nucleotide-binding</keyword>
<dbReference type="EC" id="2.5.1.75" evidence="10"/>
<comment type="function">
    <text evidence="2 10">Catalyzes the transfer of a dimethylallyl group onto the adenine at position 37 in tRNAs that read codons beginning with uridine, leading to the formation of N6-(dimethylallyl)adenosine (i(6)A).</text>
</comment>
<dbReference type="Gene3D" id="1.10.20.140">
    <property type="match status" value="1"/>
</dbReference>
<keyword evidence="7 10" id="KW-0067">ATP-binding</keyword>
<dbReference type="PANTHER" id="PTHR11088">
    <property type="entry name" value="TRNA DIMETHYLALLYLTRANSFERASE"/>
    <property type="match status" value="1"/>
</dbReference>
<dbReference type="InterPro" id="IPR018022">
    <property type="entry name" value="IPT"/>
</dbReference>
<dbReference type="Pfam" id="PF01715">
    <property type="entry name" value="IPPT"/>
    <property type="match status" value="1"/>
</dbReference>
<evidence type="ECO:0000256" key="10">
    <source>
        <dbReference type="HAMAP-Rule" id="MF_00185"/>
    </source>
</evidence>
<dbReference type="KEGG" id="afo:Afer_0656"/>
<dbReference type="eggNOG" id="COG0324">
    <property type="taxonomic scope" value="Bacteria"/>
</dbReference>
<feature type="binding site" evidence="10">
    <location>
        <begin position="18"/>
        <end position="25"/>
    </location>
    <ligand>
        <name>ATP</name>
        <dbReference type="ChEBI" id="CHEBI:30616"/>
    </ligand>
</feature>
<proteinExistence type="inferred from homology"/>
<keyword evidence="8 10" id="KW-0460">Magnesium</keyword>
<evidence type="ECO:0000313" key="11">
    <source>
        <dbReference type="EMBL" id="ACU53610.1"/>
    </source>
</evidence>
<dbReference type="InterPro" id="IPR027417">
    <property type="entry name" value="P-loop_NTPase"/>
</dbReference>
<comment type="similarity">
    <text evidence="3 10">Belongs to the IPP transferase family.</text>
</comment>